<feature type="transmembrane region" description="Helical" evidence="1">
    <location>
        <begin position="126"/>
        <end position="149"/>
    </location>
</feature>
<keyword evidence="1" id="KW-1133">Transmembrane helix</keyword>
<proteinExistence type="predicted"/>
<name>A0A1K0IPK5_CUPNE</name>
<gene>
    <name evidence="2" type="ORF">CNECB9_5260024</name>
</gene>
<dbReference type="RefSeq" id="WP_340529456.1">
    <property type="nucleotide sequence ID" value="NZ_FMSH01000475.1"/>
</dbReference>
<protein>
    <submittedName>
        <fullName evidence="2">Uncharacterized protein</fullName>
    </submittedName>
</protein>
<evidence type="ECO:0000313" key="2">
    <source>
        <dbReference type="EMBL" id="SCU94297.1"/>
    </source>
</evidence>
<feature type="transmembrane region" description="Helical" evidence="1">
    <location>
        <begin position="21"/>
        <end position="37"/>
    </location>
</feature>
<evidence type="ECO:0000256" key="1">
    <source>
        <dbReference type="SAM" id="Phobius"/>
    </source>
</evidence>
<dbReference type="EMBL" id="FMSH01000475">
    <property type="protein sequence ID" value="SCU94297.1"/>
    <property type="molecule type" value="Genomic_DNA"/>
</dbReference>
<sequence length="151" mass="16937">MAGDNALELYKQHQTINEKHTYFLLAAAGAAIGFAVQKTEGLLLSWWLTPVALAILLWGISFYCGCKHVTAWQSVMRVNADLLKLQSGTHPIQPRSSVEMKVALEAVTSALDRGVDRAARYQRLQFYLLVFGAVFFIIWRALVMVRATFYA</sequence>
<organism evidence="2">
    <name type="scientific">Cupriavidus necator</name>
    <name type="common">Alcaligenes eutrophus</name>
    <name type="synonym">Ralstonia eutropha</name>
    <dbReference type="NCBI Taxonomy" id="106590"/>
    <lineage>
        <taxon>Bacteria</taxon>
        <taxon>Pseudomonadati</taxon>
        <taxon>Pseudomonadota</taxon>
        <taxon>Betaproteobacteria</taxon>
        <taxon>Burkholderiales</taxon>
        <taxon>Burkholderiaceae</taxon>
        <taxon>Cupriavidus</taxon>
    </lineage>
</organism>
<feature type="transmembrane region" description="Helical" evidence="1">
    <location>
        <begin position="43"/>
        <end position="66"/>
    </location>
</feature>
<accession>A0A1K0IPK5</accession>
<reference evidence="2" key="1">
    <citation type="submission" date="2016-09" db="EMBL/GenBank/DDBJ databases">
        <authorList>
            <person name="Capua I."/>
            <person name="De Benedictis P."/>
            <person name="Joannis T."/>
            <person name="Lombin L.H."/>
            <person name="Cattoli G."/>
        </authorList>
    </citation>
    <scope>NUCLEOTIDE SEQUENCE</scope>
    <source>
        <strain evidence="2">B9</strain>
    </source>
</reference>
<keyword evidence="1" id="KW-0812">Transmembrane</keyword>
<keyword evidence="1" id="KW-0472">Membrane</keyword>
<dbReference type="AlphaFoldDB" id="A0A1K0IPK5"/>